<dbReference type="InterPro" id="IPR026444">
    <property type="entry name" value="Secre_tail"/>
</dbReference>
<evidence type="ECO:0000256" key="1">
    <source>
        <dbReference type="ARBA" id="ARBA00011073"/>
    </source>
</evidence>
<feature type="signal peptide" evidence="6">
    <location>
        <begin position="1"/>
        <end position="21"/>
    </location>
</feature>
<comment type="similarity">
    <text evidence="1 5">Belongs to the peptidase S8 family.</text>
</comment>
<dbReference type="OrthoDB" id="9792152at2"/>
<feature type="domain" description="Secretion system C-terminal sorting" evidence="8">
    <location>
        <begin position="464"/>
        <end position="541"/>
    </location>
</feature>
<feature type="active site" description="Charge relay system" evidence="5">
    <location>
        <position position="391"/>
    </location>
</feature>
<evidence type="ECO:0000313" key="9">
    <source>
        <dbReference type="EMBL" id="GCC53019.1"/>
    </source>
</evidence>
<evidence type="ECO:0000259" key="7">
    <source>
        <dbReference type="Pfam" id="PF00082"/>
    </source>
</evidence>
<keyword evidence="10" id="KW-1185">Reference proteome</keyword>
<dbReference type="InterPro" id="IPR050131">
    <property type="entry name" value="Peptidase_S8_subtilisin-like"/>
</dbReference>
<keyword evidence="6" id="KW-0732">Signal</keyword>
<evidence type="ECO:0000256" key="2">
    <source>
        <dbReference type="ARBA" id="ARBA00022670"/>
    </source>
</evidence>
<dbReference type="SUPFAM" id="SSF52743">
    <property type="entry name" value="Subtilisin-like"/>
    <property type="match status" value="1"/>
</dbReference>
<evidence type="ECO:0008006" key="11">
    <source>
        <dbReference type="Google" id="ProtNLM"/>
    </source>
</evidence>
<dbReference type="GO" id="GO:0006508">
    <property type="term" value="P:proteolysis"/>
    <property type="evidence" value="ECO:0007669"/>
    <property type="project" value="UniProtKB-KW"/>
</dbReference>
<dbReference type="NCBIfam" id="TIGR04183">
    <property type="entry name" value="Por_Secre_tail"/>
    <property type="match status" value="1"/>
</dbReference>
<dbReference type="AlphaFoldDB" id="A0A401UDQ4"/>
<reference evidence="9 10" key="1">
    <citation type="submission" date="2018-11" db="EMBL/GenBank/DDBJ databases">
        <title>Chryseotalea sanarue gen. nov., sp., nov., a member of the family Cytophagaceae, isolated from a brackish lake in Hamamatsu Japan.</title>
        <authorList>
            <person name="Maejima Y."/>
            <person name="Iino T."/>
            <person name="Muraguchi Y."/>
            <person name="Fukuda K."/>
            <person name="Ohkuma M."/>
            <person name="Moriuchi R."/>
            <person name="Dohra H."/>
            <person name="Kimbara K."/>
            <person name="Shintani M."/>
        </authorList>
    </citation>
    <scope>NUCLEOTIDE SEQUENCE [LARGE SCALE GENOMIC DNA]</scope>
    <source>
        <strain evidence="9 10">Ys</strain>
    </source>
</reference>
<evidence type="ECO:0000256" key="3">
    <source>
        <dbReference type="ARBA" id="ARBA00022801"/>
    </source>
</evidence>
<keyword evidence="4 5" id="KW-0720">Serine protease</keyword>
<accession>A0A401UDQ4</accession>
<organism evidence="9 10">
    <name type="scientific">Chryseotalea sanaruensis</name>
    <dbReference type="NCBI Taxonomy" id="2482724"/>
    <lineage>
        <taxon>Bacteria</taxon>
        <taxon>Pseudomonadati</taxon>
        <taxon>Bacteroidota</taxon>
        <taxon>Cytophagia</taxon>
        <taxon>Cytophagales</taxon>
        <taxon>Chryseotaleaceae</taxon>
        <taxon>Chryseotalea</taxon>
    </lineage>
</organism>
<keyword evidence="3 5" id="KW-0378">Hydrolase</keyword>
<dbReference type="PANTHER" id="PTHR43806">
    <property type="entry name" value="PEPTIDASE S8"/>
    <property type="match status" value="1"/>
</dbReference>
<dbReference type="Gene3D" id="3.40.50.200">
    <property type="entry name" value="Peptidase S8/S53 domain"/>
    <property type="match status" value="1"/>
</dbReference>
<dbReference type="GO" id="GO:0004252">
    <property type="term" value="F:serine-type endopeptidase activity"/>
    <property type="evidence" value="ECO:0007669"/>
    <property type="project" value="UniProtKB-UniRule"/>
</dbReference>
<sequence length="544" mass="58740">MVACRILLLLILGSLTSVVEAQVNRYIVFFKDKNNSNFSVEAPQSFLSERAINRRIKNGVAITAQDLPVNATYVNEVQQTGALTFYTSRWFNALLIQCDATQLTSIEALPSVDRVDLVAPGILNSSTAAASPAYLSARISSTKGTKTASQLNMLGLDAMHELNIRGEGVNVAVFDSGFPGVNTVAPFSHLQDNIKDTYNFVNRQTNVYRNDDHGTEVLSVMAGFIEGSFSGGAYNADYHLYLTEDVGSEYRIEEYNWLFAAERADSAGVDVINASLGYNTFDNAAMDYTKLQLDGNTAVVTRAAQLASDKGIVVVVSAGNEGNNSWQLVTPPADAMGVIAVGSVTSTGTRSGFSSVGPTSDNRIKPDLSAMGSGTFVVRNTGNTGTTSGTSVSSPLLASLVTGIIQRYDTLTKDEIIEVLKASASLAESPNNQLGYGIPNFAEVRLKLEIVAGLEHPESTRFAVYPNPTDSGFVMIETVQSLRPEPLEIEIWDMKGSLLKRIDGSTIRNDGRLRMDISELPPGMLQFRINHAGQSDIFKIINVR</sequence>
<dbReference type="Proteomes" id="UP000288227">
    <property type="component" value="Unassembled WGS sequence"/>
</dbReference>
<feature type="active site" description="Charge relay system" evidence="5">
    <location>
        <position position="213"/>
    </location>
</feature>
<dbReference type="PRINTS" id="PR00723">
    <property type="entry name" value="SUBTILISIN"/>
</dbReference>
<comment type="caution">
    <text evidence="9">The sequence shown here is derived from an EMBL/GenBank/DDBJ whole genome shotgun (WGS) entry which is preliminary data.</text>
</comment>
<dbReference type="Pfam" id="PF18962">
    <property type="entry name" value="Por_Secre_tail"/>
    <property type="match status" value="1"/>
</dbReference>
<name>A0A401UDQ4_9BACT</name>
<evidence type="ECO:0000313" key="10">
    <source>
        <dbReference type="Proteomes" id="UP000288227"/>
    </source>
</evidence>
<dbReference type="RefSeq" id="WP_127123667.1">
    <property type="nucleotide sequence ID" value="NZ_BHXQ01000006.1"/>
</dbReference>
<feature type="domain" description="Peptidase S8/S53" evidence="7">
    <location>
        <begin position="166"/>
        <end position="437"/>
    </location>
</feature>
<dbReference type="InterPro" id="IPR017317">
    <property type="entry name" value="Pept_S8_subtilisin_bacteroid-2"/>
</dbReference>
<protein>
    <recommendedName>
        <fullName evidence="11">T9SS C-terminal target domain-containing protein</fullName>
    </recommendedName>
</protein>
<dbReference type="EMBL" id="BHXQ01000006">
    <property type="protein sequence ID" value="GCC53019.1"/>
    <property type="molecule type" value="Genomic_DNA"/>
</dbReference>
<dbReference type="PIRSF" id="PIRSF037903">
    <property type="entry name" value="Subtilisin_rel_GFO_2223"/>
    <property type="match status" value="1"/>
</dbReference>
<keyword evidence="2 5" id="KW-0645">Protease</keyword>
<feature type="active site" description="Charge relay system" evidence="5">
    <location>
        <position position="175"/>
    </location>
</feature>
<dbReference type="PROSITE" id="PS51892">
    <property type="entry name" value="SUBTILASE"/>
    <property type="match status" value="1"/>
</dbReference>
<dbReference type="InterPro" id="IPR036852">
    <property type="entry name" value="Peptidase_S8/S53_dom_sf"/>
</dbReference>
<evidence type="ECO:0000256" key="6">
    <source>
        <dbReference type="SAM" id="SignalP"/>
    </source>
</evidence>
<gene>
    <name evidence="9" type="ORF">SanaruYs_32600</name>
</gene>
<dbReference type="InterPro" id="IPR015500">
    <property type="entry name" value="Peptidase_S8_subtilisin-rel"/>
</dbReference>
<dbReference type="PANTHER" id="PTHR43806:SF67">
    <property type="entry name" value="EGF-LIKE DOMAIN-CONTAINING PROTEIN"/>
    <property type="match status" value="1"/>
</dbReference>
<dbReference type="Pfam" id="PF00082">
    <property type="entry name" value="Peptidase_S8"/>
    <property type="match status" value="1"/>
</dbReference>
<proteinExistence type="inferred from homology"/>
<feature type="chain" id="PRO_5019166787" description="T9SS C-terminal target domain-containing protein" evidence="6">
    <location>
        <begin position="22"/>
        <end position="544"/>
    </location>
</feature>
<evidence type="ECO:0000259" key="8">
    <source>
        <dbReference type="Pfam" id="PF18962"/>
    </source>
</evidence>
<dbReference type="InterPro" id="IPR000209">
    <property type="entry name" value="Peptidase_S8/S53_dom"/>
</dbReference>
<evidence type="ECO:0000256" key="5">
    <source>
        <dbReference type="PROSITE-ProRule" id="PRU01240"/>
    </source>
</evidence>
<evidence type="ECO:0000256" key="4">
    <source>
        <dbReference type="ARBA" id="ARBA00022825"/>
    </source>
</evidence>